<dbReference type="Proteomes" id="UP000465609">
    <property type="component" value="Chromosome"/>
</dbReference>
<keyword evidence="3" id="KW-1185">Reference proteome</keyword>
<dbReference type="EMBL" id="AP022577">
    <property type="protein sequence ID" value="BBX85200.1"/>
    <property type="molecule type" value="Genomic_DNA"/>
</dbReference>
<protein>
    <submittedName>
        <fullName evidence="2">Uncharacterized protein</fullName>
    </submittedName>
</protein>
<evidence type="ECO:0000313" key="2">
    <source>
        <dbReference type="EMBL" id="BBX85200.1"/>
    </source>
</evidence>
<organism evidence="2 3">
    <name type="scientific">Mycolicibacterium aubagnense</name>
    <dbReference type="NCBI Taxonomy" id="319707"/>
    <lineage>
        <taxon>Bacteria</taxon>
        <taxon>Bacillati</taxon>
        <taxon>Actinomycetota</taxon>
        <taxon>Actinomycetes</taxon>
        <taxon>Mycobacteriales</taxon>
        <taxon>Mycobacteriaceae</taxon>
        <taxon>Mycolicibacterium</taxon>
    </lineage>
</organism>
<feature type="compositionally biased region" description="Low complexity" evidence="1">
    <location>
        <begin position="19"/>
        <end position="35"/>
    </location>
</feature>
<accession>A0ABM7IEW2</accession>
<name>A0ABM7IEW2_9MYCO</name>
<feature type="region of interest" description="Disordered" evidence="1">
    <location>
        <begin position="19"/>
        <end position="60"/>
    </location>
</feature>
<reference evidence="2 3" key="1">
    <citation type="journal article" date="2019" name="Emerg. Microbes Infect.">
        <title>Comprehensive subspecies identification of 175 nontuberculous mycobacteria species based on 7547 genomic profiles.</title>
        <authorList>
            <person name="Matsumoto Y."/>
            <person name="Kinjo T."/>
            <person name="Motooka D."/>
            <person name="Nabeya D."/>
            <person name="Jung N."/>
            <person name="Uechi K."/>
            <person name="Horii T."/>
            <person name="Iida T."/>
            <person name="Fujita J."/>
            <person name="Nakamura S."/>
        </authorList>
    </citation>
    <scope>NUCLEOTIDE SEQUENCE [LARGE SCALE GENOMIC DNA]</scope>
    <source>
        <strain evidence="2 3">JCM 15296</strain>
    </source>
</reference>
<gene>
    <name evidence="2" type="ORF">MAUB_30730</name>
</gene>
<evidence type="ECO:0000256" key="1">
    <source>
        <dbReference type="SAM" id="MobiDB-lite"/>
    </source>
</evidence>
<sequence length="60" mass="6140">MPRLTGSAGAFGGAAATLVAGPSTAHRARPTPATTEADKPTKKRRRLSSEPANRDPGVVE</sequence>
<evidence type="ECO:0000313" key="3">
    <source>
        <dbReference type="Proteomes" id="UP000465609"/>
    </source>
</evidence>
<proteinExistence type="predicted"/>